<proteinExistence type="predicted"/>
<dbReference type="InterPro" id="IPR003795">
    <property type="entry name" value="DUF192"/>
</dbReference>
<dbReference type="InterPro" id="IPR038695">
    <property type="entry name" value="Saro_0823-like_sf"/>
</dbReference>
<gene>
    <name evidence="2" type="ORF">SAMN05660831_01565</name>
</gene>
<feature type="signal peptide" evidence="1">
    <location>
        <begin position="1"/>
        <end position="17"/>
    </location>
</feature>
<accession>A0A1I1RTP0</accession>
<dbReference type="Pfam" id="PF02643">
    <property type="entry name" value="DUF192"/>
    <property type="match status" value="1"/>
</dbReference>
<dbReference type="Proteomes" id="UP000198611">
    <property type="component" value="Unassembled WGS sequence"/>
</dbReference>
<evidence type="ECO:0000313" key="3">
    <source>
        <dbReference type="Proteomes" id="UP000198611"/>
    </source>
</evidence>
<organism evidence="2 3">
    <name type="scientific">Thiohalospira halophila DSM 15071</name>
    <dbReference type="NCBI Taxonomy" id="1123397"/>
    <lineage>
        <taxon>Bacteria</taxon>
        <taxon>Pseudomonadati</taxon>
        <taxon>Pseudomonadota</taxon>
        <taxon>Gammaproteobacteria</taxon>
        <taxon>Thiohalospirales</taxon>
        <taxon>Thiohalospiraceae</taxon>
        <taxon>Thiohalospira</taxon>
    </lineage>
</organism>
<dbReference type="AlphaFoldDB" id="A0A1I1RTP0"/>
<dbReference type="RefSeq" id="WP_093428200.1">
    <property type="nucleotide sequence ID" value="NZ_FOMJ01000004.1"/>
</dbReference>
<name>A0A1I1RTP0_9GAMM</name>
<keyword evidence="1" id="KW-0732">Signal</keyword>
<dbReference type="EMBL" id="FOMJ01000004">
    <property type="protein sequence ID" value="SFD37736.1"/>
    <property type="molecule type" value="Genomic_DNA"/>
</dbReference>
<dbReference type="PANTHER" id="PTHR37953:SF1">
    <property type="entry name" value="UPF0127 PROTEIN MJ1496"/>
    <property type="match status" value="1"/>
</dbReference>
<sequence length="144" mass="15474">MRLFALLLLFTSTAATADPVDVRIPAGEPPVLAVTAEVAESPAERREGLMHRESLAAEAGMLFIYEPPRAVTMWMANTLIPLDMVFIAPDCRVLRVARDTEPESRERIPAGGETRLVLEVNAGVAANVAPGMRVVVSPWCPGPG</sequence>
<reference evidence="2" key="1">
    <citation type="submission" date="2016-10" db="EMBL/GenBank/DDBJ databases">
        <authorList>
            <person name="de Groot N.N."/>
        </authorList>
    </citation>
    <scope>NUCLEOTIDE SEQUENCE [LARGE SCALE GENOMIC DNA]</scope>
    <source>
        <strain evidence="2">HL3</strain>
    </source>
</reference>
<dbReference type="OrthoDB" id="5526466at2"/>
<evidence type="ECO:0000313" key="2">
    <source>
        <dbReference type="EMBL" id="SFD37736.1"/>
    </source>
</evidence>
<dbReference type="PANTHER" id="PTHR37953">
    <property type="entry name" value="UPF0127 PROTEIN MJ1496"/>
    <property type="match status" value="1"/>
</dbReference>
<feature type="chain" id="PRO_5011698572" description="DUF192 domain-containing protein" evidence="1">
    <location>
        <begin position="18"/>
        <end position="144"/>
    </location>
</feature>
<evidence type="ECO:0000256" key="1">
    <source>
        <dbReference type="SAM" id="SignalP"/>
    </source>
</evidence>
<keyword evidence="3" id="KW-1185">Reference proteome</keyword>
<evidence type="ECO:0008006" key="4">
    <source>
        <dbReference type="Google" id="ProtNLM"/>
    </source>
</evidence>
<dbReference type="STRING" id="1123397.SAMN05660831_01565"/>
<protein>
    <recommendedName>
        <fullName evidence="4">DUF192 domain-containing protein</fullName>
    </recommendedName>
</protein>
<dbReference type="Gene3D" id="2.60.120.1140">
    <property type="entry name" value="Protein of unknown function DUF192"/>
    <property type="match status" value="1"/>
</dbReference>